<evidence type="ECO:0000256" key="5">
    <source>
        <dbReference type="SAM" id="MobiDB-lite"/>
    </source>
</evidence>
<dbReference type="GO" id="GO:0005840">
    <property type="term" value="C:ribosome"/>
    <property type="evidence" value="ECO:0007669"/>
    <property type="project" value="UniProtKB-KW"/>
</dbReference>
<feature type="region of interest" description="Disordered" evidence="5">
    <location>
        <begin position="46"/>
        <end position="66"/>
    </location>
</feature>
<dbReference type="GO" id="GO:0006412">
    <property type="term" value="P:translation"/>
    <property type="evidence" value="ECO:0007669"/>
    <property type="project" value="InterPro"/>
</dbReference>
<sequence>IVKVEPIEENADLTMNSEKDESLYIGFDRLQNLIIDTDYHKRKSNENKITNDESENEPIIANDDDDHDIIPTVPSPRIAGACPLWVNGAYGLNKKYHSIRLCRRKDYTDLSNHIRQYHGLLTPFANIISRAVDTNIPATICLIKDNVQVADPYRSFLCPFRAECSNQYWLPVAALKNHLIDVHHMDPPMAEMKIRKIKKLNKNKPMPKLGNKIREIVKYIDSVTEDQRKHVNKNINMKYFFLDIPFTAIVKVEPIEENADLTMNSEKDELLYIGFDRLQNLIIDTDYHKRKSNENKITNDESENEPIIDNDDDDDHDIIPTVPSPRIAGACPLWVNGAYGLNKKYHSIRLCRRKDYTDLSNHIRQYHGLLAPFANIISRAVDANIPATICLIKDNVQVADPYRSFLCPFRAECSNQYWLPVAALKNHLIDVHHMDPPMAEMKIRKIKKLNKNKPMPKLGNKIREIVKYIDSVTEDQRKHVWRKKRMRRLKRKRRRMRERSK</sequence>
<keyword evidence="2 4" id="KW-0687">Ribonucleoprotein</keyword>
<dbReference type="AlphaFoldDB" id="A0A815UV05"/>
<keyword evidence="1 4" id="KW-0689">Ribosomal protein</keyword>
<dbReference type="InterPro" id="IPR007836">
    <property type="entry name" value="Ribosomal_eS32"/>
</dbReference>
<feature type="compositionally biased region" description="Acidic residues" evidence="5">
    <location>
        <begin position="52"/>
        <end position="66"/>
    </location>
</feature>
<comment type="similarity">
    <text evidence="3 4">Belongs to the eukaryotic ribosomal protein eS32 family.</text>
</comment>
<protein>
    <recommendedName>
        <fullName evidence="4">60S ribosomal protein L41</fullName>
    </recommendedName>
</protein>
<evidence type="ECO:0000256" key="4">
    <source>
        <dbReference type="RuleBase" id="RU368055"/>
    </source>
</evidence>
<gene>
    <name evidence="6" type="ORF">JYZ213_LOCUS44585</name>
</gene>
<feature type="non-terminal residue" evidence="6">
    <location>
        <position position="1"/>
    </location>
</feature>
<evidence type="ECO:0000313" key="6">
    <source>
        <dbReference type="EMBL" id="CAF1521241.1"/>
    </source>
</evidence>
<dbReference type="GO" id="GO:0003735">
    <property type="term" value="F:structural constituent of ribosome"/>
    <property type="evidence" value="ECO:0007669"/>
    <property type="project" value="UniProtKB-UniRule"/>
</dbReference>
<evidence type="ECO:0000256" key="3">
    <source>
        <dbReference type="ARBA" id="ARBA00043969"/>
    </source>
</evidence>
<dbReference type="EMBL" id="CAJNOG010002920">
    <property type="protein sequence ID" value="CAF1521241.1"/>
    <property type="molecule type" value="Genomic_DNA"/>
</dbReference>
<name>A0A815UV05_9BILA</name>
<accession>A0A815UV05</accession>
<evidence type="ECO:0000313" key="7">
    <source>
        <dbReference type="Proteomes" id="UP000663845"/>
    </source>
</evidence>
<organism evidence="6 7">
    <name type="scientific">Adineta steineri</name>
    <dbReference type="NCBI Taxonomy" id="433720"/>
    <lineage>
        <taxon>Eukaryota</taxon>
        <taxon>Metazoa</taxon>
        <taxon>Spiralia</taxon>
        <taxon>Gnathifera</taxon>
        <taxon>Rotifera</taxon>
        <taxon>Eurotatoria</taxon>
        <taxon>Bdelloidea</taxon>
        <taxon>Adinetida</taxon>
        <taxon>Adinetidae</taxon>
        <taxon>Adineta</taxon>
    </lineage>
</organism>
<proteinExistence type="inferred from homology"/>
<dbReference type="Proteomes" id="UP000663845">
    <property type="component" value="Unassembled WGS sequence"/>
</dbReference>
<dbReference type="Pfam" id="PF05162">
    <property type="entry name" value="Ribosomal_L41"/>
    <property type="match status" value="1"/>
</dbReference>
<dbReference type="GO" id="GO:1990904">
    <property type="term" value="C:ribonucleoprotein complex"/>
    <property type="evidence" value="ECO:0007669"/>
    <property type="project" value="UniProtKB-KW"/>
</dbReference>
<evidence type="ECO:0000256" key="2">
    <source>
        <dbReference type="ARBA" id="ARBA00023274"/>
    </source>
</evidence>
<reference evidence="6" key="1">
    <citation type="submission" date="2021-02" db="EMBL/GenBank/DDBJ databases">
        <authorList>
            <person name="Nowell W R."/>
        </authorList>
    </citation>
    <scope>NUCLEOTIDE SEQUENCE</scope>
</reference>
<evidence type="ECO:0000256" key="1">
    <source>
        <dbReference type="ARBA" id="ARBA00022980"/>
    </source>
</evidence>
<comment type="caution">
    <text evidence="6">The sequence shown here is derived from an EMBL/GenBank/DDBJ whole genome shotgun (WGS) entry which is preliminary data.</text>
</comment>
<comment type="subunit">
    <text evidence="4">Component of the large ribosomal subunit.</text>
</comment>